<protein>
    <recommendedName>
        <fullName evidence="4">DUF2550 domain-containing protein</fullName>
    </recommendedName>
</protein>
<gene>
    <name evidence="2" type="ORF">HUT05_01345</name>
</gene>
<evidence type="ECO:0000313" key="3">
    <source>
        <dbReference type="Proteomes" id="UP000509418"/>
    </source>
</evidence>
<dbReference type="Proteomes" id="UP000509418">
    <property type="component" value="Chromosome"/>
</dbReference>
<reference evidence="2 3" key="1">
    <citation type="submission" date="2020-06" db="EMBL/GenBank/DDBJ databases">
        <title>Genome mining for natural products.</title>
        <authorList>
            <person name="Zhang B."/>
            <person name="Shi J."/>
            <person name="Ge H."/>
        </authorList>
    </citation>
    <scope>NUCLEOTIDE SEQUENCE [LARGE SCALE GENOMIC DNA]</scope>
    <source>
        <strain evidence="2 3">NA02069</strain>
    </source>
</reference>
<feature type="transmembrane region" description="Helical" evidence="1">
    <location>
        <begin position="20"/>
        <end position="40"/>
    </location>
</feature>
<keyword evidence="3" id="KW-1185">Reference proteome</keyword>
<proteinExistence type="predicted"/>
<keyword evidence="1" id="KW-0472">Membrane</keyword>
<keyword evidence="1" id="KW-1133">Transmembrane helix</keyword>
<evidence type="ECO:0000256" key="1">
    <source>
        <dbReference type="SAM" id="Phobius"/>
    </source>
</evidence>
<evidence type="ECO:0000313" key="2">
    <source>
        <dbReference type="EMBL" id="QKZ24560.1"/>
    </source>
</evidence>
<accession>A0A7H8TQX7</accession>
<name>A0A7H8TQX7_STRCX</name>
<organism evidence="2 3">
    <name type="scientific">Streptomyces chartreusis</name>
    <dbReference type="NCBI Taxonomy" id="1969"/>
    <lineage>
        <taxon>Bacteria</taxon>
        <taxon>Bacillati</taxon>
        <taxon>Actinomycetota</taxon>
        <taxon>Actinomycetes</taxon>
        <taxon>Kitasatosporales</taxon>
        <taxon>Streptomycetaceae</taxon>
        <taxon>Streptomyces</taxon>
    </lineage>
</organism>
<evidence type="ECO:0008006" key="4">
    <source>
        <dbReference type="Google" id="ProtNLM"/>
    </source>
</evidence>
<sequence>MSGPGCAGPLGDQLAACFTARMITGLCAFVGTVIGMFLVARRARRTAVQAEAGEEVLFQVGARLPEEGRRYSLGRVQAGGKFRWKPRWSWTRLRELPTDLRYIRARQTTLREMLWIPTRALVIECESSAGPVHLWAYPEQAVHVVEMIRRESR</sequence>
<keyword evidence="1" id="KW-0812">Transmembrane</keyword>
<dbReference type="AlphaFoldDB" id="A0A7H8TQX7"/>
<dbReference type="EMBL" id="CP056041">
    <property type="protein sequence ID" value="QKZ24560.1"/>
    <property type="molecule type" value="Genomic_DNA"/>
</dbReference>